<gene>
    <name evidence="1" type="ORF">Van01_04320</name>
</gene>
<evidence type="ECO:0008006" key="3">
    <source>
        <dbReference type="Google" id="ProtNLM"/>
    </source>
</evidence>
<organism evidence="1 2">
    <name type="scientific">Micromonospora andamanensis</name>
    <dbReference type="NCBI Taxonomy" id="1287068"/>
    <lineage>
        <taxon>Bacteria</taxon>
        <taxon>Bacillati</taxon>
        <taxon>Actinomycetota</taxon>
        <taxon>Actinomycetes</taxon>
        <taxon>Micromonosporales</taxon>
        <taxon>Micromonosporaceae</taxon>
        <taxon>Micromonospora</taxon>
    </lineage>
</organism>
<sequence>MVLTCPVAMGITTRQDGSSELSRRAVLRAGALLALGGATAPLTGCGLLDRDEQPPRPDPLAPLLEESLRLAGGLRAAATVHPDLATRLLPLAESHEAHAAELARLTGVTIASATPAASPSGPLPADRTAALAALRKSERAGRESAIRACADAPAERAALLGSVAAARATHLEALR</sequence>
<evidence type="ECO:0000313" key="2">
    <source>
        <dbReference type="Proteomes" id="UP000647017"/>
    </source>
</evidence>
<name>A0ABQ4HNK0_9ACTN</name>
<protein>
    <recommendedName>
        <fullName evidence="3">Ferritin-like domain-containing protein</fullName>
    </recommendedName>
</protein>
<accession>A0ABQ4HNK0</accession>
<keyword evidence="2" id="KW-1185">Reference proteome</keyword>
<reference evidence="1 2" key="1">
    <citation type="submission" date="2021-01" db="EMBL/GenBank/DDBJ databases">
        <title>Whole genome shotgun sequence of Verrucosispora andamanensis NBRC 109075.</title>
        <authorList>
            <person name="Komaki H."/>
            <person name="Tamura T."/>
        </authorList>
    </citation>
    <scope>NUCLEOTIDE SEQUENCE [LARGE SCALE GENOMIC DNA]</scope>
    <source>
        <strain evidence="1 2">NBRC 109075</strain>
    </source>
</reference>
<dbReference type="Proteomes" id="UP000647017">
    <property type="component" value="Unassembled WGS sequence"/>
</dbReference>
<evidence type="ECO:0000313" key="1">
    <source>
        <dbReference type="EMBL" id="GIJ07218.1"/>
    </source>
</evidence>
<dbReference type="EMBL" id="BOOZ01000002">
    <property type="protein sequence ID" value="GIJ07218.1"/>
    <property type="molecule type" value="Genomic_DNA"/>
</dbReference>
<comment type="caution">
    <text evidence="1">The sequence shown here is derived from an EMBL/GenBank/DDBJ whole genome shotgun (WGS) entry which is preliminary data.</text>
</comment>
<proteinExistence type="predicted"/>